<dbReference type="EMBL" id="JALNUB010000010">
    <property type="protein sequence ID" value="MCK8143023.1"/>
    <property type="molecule type" value="Genomic_DNA"/>
</dbReference>
<dbReference type="AlphaFoldDB" id="A0A9X1XWN4"/>
<organism evidence="1 2">
    <name type="scientific">Flavobacterium pygoscelis</name>
    <dbReference type="NCBI Taxonomy" id="2893176"/>
    <lineage>
        <taxon>Bacteria</taxon>
        <taxon>Pseudomonadati</taxon>
        <taxon>Bacteroidota</taxon>
        <taxon>Flavobacteriia</taxon>
        <taxon>Flavobacteriales</taxon>
        <taxon>Flavobacteriaceae</taxon>
        <taxon>Flavobacterium</taxon>
    </lineage>
</organism>
<dbReference type="Proteomes" id="UP001139260">
    <property type="component" value="Unassembled WGS sequence"/>
</dbReference>
<evidence type="ECO:0000313" key="2">
    <source>
        <dbReference type="Proteomes" id="UP001139260"/>
    </source>
</evidence>
<proteinExistence type="predicted"/>
<dbReference type="RefSeq" id="WP_248429099.1">
    <property type="nucleotide sequence ID" value="NZ_JALNUB010000010.1"/>
</dbReference>
<protein>
    <submittedName>
        <fullName evidence="1">Uncharacterized protein</fullName>
    </submittedName>
</protein>
<evidence type="ECO:0000313" key="1">
    <source>
        <dbReference type="EMBL" id="MCK8143023.1"/>
    </source>
</evidence>
<gene>
    <name evidence="1" type="ORF">MW871_14080</name>
</gene>
<name>A0A9X1XWN4_9FLAO</name>
<accession>A0A9X1XWN4</accession>
<reference evidence="1" key="1">
    <citation type="submission" date="2022-04" db="EMBL/GenBank/DDBJ databases">
        <title>Flavobacterium pygoscelis sp. nov. isolated from Chinstrap chick (Pygoscelis antarcticus).</title>
        <authorList>
            <person name="Irgang R."/>
            <person name="Poblete-Morales M."/>
            <person name="Avendano-Herrera R."/>
        </authorList>
    </citation>
    <scope>NUCLEOTIDE SEQUENCE</scope>
    <source>
        <strain evidence="1">I-SCBP12n</strain>
    </source>
</reference>
<sequence>MITITDLNNDKENFNWWLTCMEDVLAYKCLLPLDIKKTLDYTVSSLDTLEIYILENFTSESIFKSENKFALDFFARYVGQTFFKNIPNLKWSLVEDEKDFYNGKVVLEKKNTDLFIKKSPLSLVIVSLDRKKGNFISEILVNNMKD</sequence>
<comment type="caution">
    <text evidence="1">The sequence shown here is derived from an EMBL/GenBank/DDBJ whole genome shotgun (WGS) entry which is preliminary data.</text>
</comment>
<keyword evidence="2" id="KW-1185">Reference proteome</keyword>